<reference evidence="1" key="1">
    <citation type="submission" date="2021-09" db="EMBL/GenBank/DDBJ databases">
        <title>Comparative genomics of Edwardsiella genus reveals species-based diversity.</title>
        <authorList>
            <person name="Tekedar H.C."/>
            <person name="Kumru S."/>
            <person name="Waldbieser G.C."/>
            <person name="Reichley S.R."/>
            <person name="Lawrence M.L."/>
            <person name="Griffin M.J."/>
        </authorList>
    </citation>
    <scope>NUCLEOTIDE SEQUENCE</scope>
    <source>
        <strain evidence="1">ATCC 15947</strain>
    </source>
</reference>
<gene>
    <name evidence="1" type="ORF">DCL27_07755</name>
</gene>
<dbReference type="EMBL" id="CP084506">
    <property type="protein sequence ID" value="UCQ01636.1"/>
    <property type="molecule type" value="Genomic_DNA"/>
</dbReference>
<organism evidence="1 2">
    <name type="scientific">Edwardsiella tarda ATCC 15947 = NBRC 105688</name>
    <dbReference type="NCBI Taxonomy" id="667121"/>
    <lineage>
        <taxon>Bacteria</taxon>
        <taxon>Pseudomonadati</taxon>
        <taxon>Pseudomonadota</taxon>
        <taxon>Gammaproteobacteria</taxon>
        <taxon>Enterobacterales</taxon>
        <taxon>Hafniaceae</taxon>
        <taxon>Edwardsiella</taxon>
    </lineage>
</organism>
<proteinExistence type="predicted"/>
<dbReference type="Proteomes" id="UP000245918">
    <property type="component" value="Chromosome"/>
</dbReference>
<protein>
    <submittedName>
        <fullName evidence="1">Uncharacterized protein</fullName>
    </submittedName>
</protein>
<evidence type="ECO:0000313" key="1">
    <source>
        <dbReference type="EMBL" id="UCQ01636.1"/>
    </source>
</evidence>
<accession>A0AC61TLS2</accession>
<name>A0AC61TLS2_EDWTA</name>
<keyword evidence="2" id="KW-1185">Reference proteome</keyword>
<evidence type="ECO:0000313" key="2">
    <source>
        <dbReference type="Proteomes" id="UP000245918"/>
    </source>
</evidence>
<sequence>MEKHNLIPPFDSVNLDCRIAALEIILSLIIKSLSPADRTALSHYADLELDRIKQDVSFERYPDLAQTIKDCYLSETTPLREPNIED</sequence>